<reference evidence="1 2" key="1">
    <citation type="submission" date="2018-06" db="EMBL/GenBank/DDBJ databases">
        <title>Genomic Encyclopedia of Type Strains, Phase IV (KMG-IV): sequencing the most valuable type-strain genomes for metagenomic binning, comparative biology and taxonomic classification.</title>
        <authorList>
            <person name="Goeker M."/>
        </authorList>
    </citation>
    <scope>NUCLEOTIDE SEQUENCE [LARGE SCALE GENOMIC DNA]</scope>
    <source>
        <strain evidence="1 2">DSM 25532</strain>
    </source>
</reference>
<dbReference type="Proteomes" id="UP000253426">
    <property type="component" value="Unassembled WGS sequence"/>
</dbReference>
<comment type="caution">
    <text evidence="1">The sequence shown here is derived from an EMBL/GenBank/DDBJ whole genome shotgun (WGS) entry which is preliminary data.</text>
</comment>
<name>A0A366HQV8_9BACT</name>
<organism evidence="1 2">
    <name type="scientific">Roseimicrobium gellanilyticum</name>
    <dbReference type="NCBI Taxonomy" id="748857"/>
    <lineage>
        <taxon>Bacteria</taxon>
        <taxon>Pseudomonadati</taxon>
        <taxon>Verrucomicrobiota</taxon>
        <taxon>Verrucomicrobiia</taxon>
        <taxon>Verrucomicrobiales</taxon>
        <taxon>Verrucomicrobiaceae</taxon>
        <taxon>Roseimicrobium</taxon>
    </lineage>
</organism>
<sequence length="45" mass="5025">MHTNTPITPEPTSQTLPRMHSGRFLKVMSKPSVTVATITQHVRLP</sequence>
<accession>A0A366HQV8</accession>
<dbReference type="EMBL" id="QNRR01000002">
    <property type="protein sequence ID" value="RBP46045.1"/>
    <property type="molecule type" value="Genomic_DNA"/>
</dbReference>
<evidence type="ECO:0000313" key="1">
    <source>
        <dbReference type="EMBL" id="RBP46045.1"/>
    </source>
</evidence>
<evidence type="ECO:0000313" key="2">
    <source>
        <dbReference type="Proteomes" id="UP000253426"/>
    </source>
</evidence>
<protein>
    <submittedName>
        <fullName evidence="1">Uncharacterized protein</fullName>
    </submittedName>
</protein>
<dbReference type="AlphaFoldDB" id="A0A366HQV8"/>
<gene>
    <name evidence="1" type="ORF">DES53_102431</name>
</gene>
<keyword evidence="2" id="KW-1185">Reference proteome</keyword>
<proteinExistence type="predicted"/>